<dbReference type="PANTHER" id="PTHR10887:SF515">
    <property type="entry name" value="P-LOOP CONTAINING NUCLEOSIDE TRIPHOSPHATE HYDROLASES SUPERFAMILY PROTEIN"/>
    <property type="match status" value="1"/>
</dbReference>
<dbReference type="FunFam" id="3.40.50.300:FF:000326">
    <property type="entry name" value="P-loop containing nucleoside triphosphate hydrolase"/>
    <property type="match status" value="1"/>
</dbReference>
<evidence type="ECO:0000259" key="7">
    <source>
        <dbReference type="Pfam" id="PF13087"/>
    </source>
</evidence>
<keyword evidence="10" id="KW-1185">Reference proteome</keyword>
<dbReference type="CDD" id="cd18808">
    <property type="entry name" value="SF1_C_Upf1"/>
    <property type="match status" value="1"/>
</dbReference>
<dbReference type="GO" id="GO:0005694">
    <property type="term" value="C:chromosome"/>
    <property type="evidence" value="ECO:0007669"/>
    <property type="project" value="UniProtKB-ARBA"/>
</dbReference>
<dbReference type="AlphaFoldDB" id="A0AA36EH97"/>
<dbReference type="Gene3D" id="3.40.50.300">
    <property type="entry name" value="P-loop containing nucleotide triphosphate hydrolases"/>
    <property type="match status" value="2"/>
</dbReference>
<feature type="domain" description="DNA2/NAM7 helicase helicase" evidence="6">
    <location>
        <begin position="239"/>
        <end position="472"/>
    </location>
</feature>
<keyword evidence="3" id="KW-0347">Helicase</keyword>
<dbReference type="InterPro" id="IPR045529">
    <property type="entry name" value="DUF6469"/>
</dbReference>
<feature type="compositionally biased region" description="Basic and acidic residues" evidence="5">
    <location>
        <begin position="903"/>
        <end position="912"/>
    </location>
</feature>
<dbReference type="Pfam" id="PF13087">
    <property type="entry name" value="AAA_12"/>
    <property type="match status" value="1"/>
</dbReference>
<protein>
    <submittedName>
        <fullName evidence="9">Uncharacterized protein</fullName>
    </submittedName>
</protein>
<evidence type="ECO:0000259" key="6">
    <source>
        <dbReference type="Pfam" id="PF13086"/>
    </source>
</evidence>
<gene>
    <name evidence="9" type="ORF">LSALG_LOCUS35432</name>
</gene>
<dbReference type="GO" id="GO:0005524">
    <property type="term" value="F:ATP binding"/>
    <property type="evidence" value="ECO:0007669"/>
    <property type="project" value="UniProtKB-KW"/>
</dbReference>
<organism evidence="9 10">
    <name type="scientific">Lactuca saligna</name>
    <name type="common">Willowleaf lettuce</name>
    <dbReference type="NCBI Taxonomy" id="75948"/>
    <lineage>
        <taxon>Eukaryota</taxon>
        <taxon>Viridiplantae</taxon>
        <taxon>Streptophyta</taxon>
        <taxon>Embryophyta</taxon>
        <taxon>Tracheophyta</taxon>
        <taxon>Spermatophyta</taxon>
        <taxon>Magnoliopsida</taxon>
        <taxon>eudicotyledons</taxon>
        <taxon>Gunneridae</taxon>
        <taxon>Pentapetalae</taxon>
        <taxon>asterids</taxon>
        <taxon>campanulids</taxon>
        <taxon>Asterales</taxon>
        <taxon>Asteraceae</taxon>
        <taxon>Cichorioideae</taxon>
        <taxon>Cichorieae</taxon>
        <taxon>Lactucinae</taxon>
        <taxon>Lactuca</taxon>
    </lineage>
</organism>
<dbReference type="InterPro" id="IPR041679">
    <property type="entry name" value="DNA2/NAM7-like_C"/>
</dbReference>
<feature type="compositionally biased region" description="Polar residues" evidence="5">
    <location>
        <begin position="915"/>
        <end position="927"/>
    </location>
</feature>
<keyword evidence="1" id="KW-0547">Nucleotide-binding</keyword>
<dbReference type="SUPFAM" id="SSF52540">
    <property type="entry name" value="P-loop containing nucleoside triphosphate hydrolases"/>
    <property type="match status" value="1"/>
</dbReference>
<dbReference type="Pfam" id="PF13086">
    <property type="entry name" value="AAA_11"/>
    <property type="match status" value="2"/>
</dbReference>
<dbReference type="InterPro" id="IPR047187">
    <property type="entry name" value="SF1_C_Upf1"/>
</dbReference>
<dbReference type="GO" id="GO:0016787">
    <property type="term" value="F:hydrolase activity"/>
    <property type="evidence" value="ECO:0007669"/>
    <property type="project" value="UniProtKB-KW"/>
</dbReference>
<dbReference type="GO" id="GO:0004386">
    <property type="term" value="F:helicase activity"/>
    <property type="evidence" value="ECO:0007669"/>
    <property type="project" value="UniProtKB-KW"/>
</dbReference>
<dbReference type="InterPro" id="IPR045055">
    <property type="entry name" value="DNA2/NAM7-like"/>
</dbReference>
<feature type="domain" description="DNA2/NAM7 helicase-like C-terminal" evidence="7">
    <location>
        <begin position="653"/>
        <end position="849"/>
    </location>
</feature>
<evidence type="ECO:0000259" key="8">
    <source>
        <dbReference type="Pfam" id="PF20073"/>
    </source>
</evidence>
<evidence type="ECO:0000256" key="5">
    <source>
        <dbReference type="SAM" id="MobiDB-lite"/>
    </source>
</evidence>
<evidence type="ECO:0000256" key="3">
    <source>
        <dbReference type="ARBA" id="ARBA00022806"/>
    </source>
</evidence>
<feature type="region of interest" description="Disordered" evidence="5">
    <location>
        <begin position="903"/>
        <end position="927"/>
    </location>
</feature>
<feature type="domain" description="DNA2/NAM7 helicase helicase" evidence="6">
    <location>
        <begin position="570"/>
        <end position="646"/>
    </location>
</feature>
<evidence type="ECO:0000256" key="4">
    <source>
        <dbReference type="ARBA" id="ARBA00022840"/>
    </source>
</evidence>
<feature type="domain" description="DUF6469" evidence="8">
    <location>
        <begin position="81"/>
        <end position="201"/>
    </location>
</feature>
<dbReference type="EMBL" id="OX465084">
    <property type="protein sequence ID" value="CAI9296576.1"/>
    <property type="molecule type" value="Genomic_DNA"/>
</dbReference>
<proteinExistence type="predicted"/>
<keyword evidence="2" id="KW-0378">Hydrolase</keyword>
<accession>A0AA36EH97</accession>
<dbReference type="Proteomes" id="UP001177003">
    <property type="component" value="Chromosome 8"/>
</dbReference>
<evidence type="ECO:0000256" key="2">
    <source>
        <dbReference type="ARBA" id="ARBA00022801"/>
    </source>
</evidence>
<evidence type="ECO:0000313" key="10">
    <source>
        <dbReference type="Proteomes" id="UP001177003"/>
    </source>
</evidence>
<dbReference type="PANTHER" id="PTHR10887">
    <property type="entry name" value="DNA2/NAM7 HELICASE FAMILY"/>
    <property type="match status" value="1"/>
</dbReference>
<evidence type="ECO:0000256" key="1">
    <source>
        <dbReference type="ARBA" id="ARBA00022741"/>
    </source>
</evidence>
<dbReference type="Pfam" id="PF20073">
    <property type="entry name" value="DUF6469"/>
    <property type="match status" value="1"/>
</dbReference>
<sequence>MMKGSSFEKKNGYAQNHDFAQLIFSWSINNILNDKLYEHQMKKIPLTFQSERHYFGSFVYPLLEETRTELASSMNMMNRAPSAKISSFRNANGKDKMMYDVTVRNWRNTERPKESYQTLPNDLLILTHREPGSVSDLQSVGNKCVFLLVNYTEDDASGTPVQFKVTASQKIELHDEMFVVFLMNITTQKRIWSSLHNHANLDIIKEILYPDSVVKEKCNMCSLRCNSSLQRFDQSLVSKLNESQKAAIMASIGKVECCHKSSVEQIWGPPGTGKTMTVSVMLFIFLQMKCRTLTCAPTNVAIVAVASRVLSLIKESTKTITASGDSFCSIGDLLLFGNKERLKVGTEIEEIYLDHRIERLTQCFGSLTGWKHCMKSMIDLLEDCVSQYHVYVDNEKFKEEQLRKEKEKEKKNESETSNVYVDNKKFKEKQLRKENKSKTNKSMKVKSFMEFMRERFNSCLLPLKRCIITFCTHIPRSFIKQENFQSMVLLLDKLSSLKSLLSQNNLVSLELERLFVSKPMEHDFVKSGHMSSSSINSVRIISLSLLKTLQTSLGGLKLPSHDPSNPSAYRDAMTRFCYERASLIFCTTSTSFKLQKFKMEPLKLLVIDEAAQMKESEAIIPLQILGMKHAILIGDECQLPATVKSNVSSECGLGRSLFERLSLLGHSKHLLNVQYRMHPTISSFPNRKFYQNKILDAENVTCKSYGRQYLSGPMFCSYSFINIVGGREEGDDVGSKRNMVEVSIVVKIVQKVYEEWKKSKKKLSIGVVSPYAAQVVSIEEKLRYKYEKRDGFSVNVKSIDGFQGGEEDIIILSTVRSNSHGNVGFTSSHQRTNVALTRARHCLWILGNERTLARSDSIWKDLVNDARNRRCLFDAAADKCFEEIIIDAKKEVKPLNHTVEGKSKENRIEKKKGSNIPNTFACNEQQRSSKNTLDAKIDMKGKGKMSEMNKDSSSLNPLTTVLVDRQHNVRETTTLLRANNDMKPKPPPFEFDTRTETLLEWVKGGSILGLATGLLFLGIRIWGNI</sequence>
<dbReference type="InterPro" id="IPR041677">
    <property type="entry name" value="DNA2/NAM7_AAA_11"/>
</dbReference>
<dbReference type="InterPro" id="IPR027417">
    <property type="entry name" value="P-loop_NTPase"/>
</dbReference>
<name>A0AA36EH97_LACSI</name>
<reference evidence="9" key="1">
    <citation type="submission" date="2023-04" db="EMBL/GenBank/DDBJ databases">
        <authorList>
            <person name="Vijverberg K."/>
            <person name="Xiong W."/>
            <person name="Schranz E."/>
        </authorList>
    </citation>
    <scope>NUCLEOTIDE SEQUENCE</scope>
</reference>
<evidence type="ECO:0000313" key="9">
    <source>
        <dbReference type="EMBL" id="CAI9296576.1"/>
    </source>
</evidence>
<keyword evidence="4" id="KW-0067">ATP-binding</keyword>